<keyword evidence="2" id="KW-1185">Reference proteome</keyword>
<dbReference type="EMBL" id="JBGNUJ010000008">
    <property type="protein sequence ID" value="KAL3956653.1"/>
    <property type="molecule type" value="Genomic_DNA"/>
</dbReference>
<accession>A0ACC4DKM8</accession>
<comment type="caution">
    <text evidence="1">The sequence shown here is derived from an EMBL/GenBank/DDBJ whole genome shotgun (WGS) entry which is preliminary data.</text>
</comment>
<proteinExistence type="predicted"/>
<dbReference type="Proteomes" id="UP001638806">
    <property type="component" value="Unassembled WGS sequence"/>
</dbReference>
<gene>
    <name evidence="1" type="ORF">ACCO45_009499</name>
</gene>
<protein>
    <submittedName>
        <fullName evidence="1">Uncharacterized protein</fullName>
    </submittedName>
</protein>
<name>A0ACC4DKM8_PURLI</name>
<organism evidence="1 2">
    <name type="scientific">Purpureocillium lilacinum</name>
    <name type="common">Paecilomyces lilacinus</name>
    <dbReference type="NCBI Taxonomy" id="33203"/>
    <lineage>
        <taxon>Eukaryota</taxon>
        <taxon>Fungi</taxon>
        <taxon>Dikarya</taxon>
        <taxon>Ascomycota</taxon>
        <taxon>Pezizomycotina</taxon>
        <taxon>Sordariomycetes</taxon>
        <taxon>Hypocreomycetidae</taxon>
        <taxon>Hypocreales</taxon>
        <taxon>Ophiocordycipitaceae</taxon>
        <taxon>Purpureocillium</taxon>
    </lineage>
</organism>
<evidence type="ECO:0000313" key="2">
    <source>
        <dbReference type="Proteomes" id="UP001638806"/>
    </source>
</evidence>
<reference evidence="1" key="1">
    <citation type="submission" date="2024-12" db="EMBL/GenBank/DDBJ databases">
        <title>Comparative genomics and development of molecular markers within Purpureocillium lilacinum and among Purpureocillium species.</title>
        <authorList>
            <person name="Yeh Z.-Y."/>
            <person name="Ni N.-T."/>
            <person name="Lo P.-H."/>
            <person name="Mushyakhwo K."/>
            <person name="Lin C.-F."/>
            <person name="Nai Y.-S."/>
        </authorList>
    </citation>
    <scope>NUCLEOTIDE SEQUENCE</scope>
    <source>
        <strain evidence="1">NCHU-NPUST-175</strain>
    </source>
</reference>
<evidence type="ECO:0000313" key="1">
    <source>
        <dbReference type="EMBL" id="KAL3956653.1"/>
    </source>
</evidence>
<sequence length="143" mass="15181">MHAPTARRGLPLAGPGLPSFLARRSCLGAYRTDVFRDPLLTGASPMRACSASGSAPIIRVCSGSLPRPHDLVGRILPSSRFSFVKQRGEFPARTSVPGCNGCLLAWSLAPNRLAYLQLVTSQFVAGSPSPPLPVVPAPPSWYE</sequence>